<evidence type="ECO:0000313" key="1">
    <source>
        <dbReference type="EMBL" id="ETJ15573.1"/>
    </source>
</evidence>
<organism evidence="1">
    <name type="scientific">human gut metagenome</name>
    <dbReference type="NCBI Taxonomy" id="408170"/>
    <lineage>
        <taxon>unclassified sequences</taxon>
        <taxon>metagenomes</taxon>
        <taxon>organismal metagenomes</taxon>
    </lineage>
</organism>
<accession>W1WBN3</accession>
<name>W1WBN3_9ZZZZ</name>
<comment type="caution">
    <text evidence="1">The sequence shown here is derived from an EMBL/GenBank/DDBJ whole genome shotgun (WGS) entry which is preliminary data.</text>
</comment>
<keyword evidence="1" id="KW-0378">Hydrolase</keyword>
<feature type="non-terminal residue" evidence="1">
    <location>
        <position position="1"/>
    </location>
</feature>
<sequence length="96" mass="11091">IDVTMEEARIPMGMLKRDHIKTMMDVVTKGAKEKGYAPDFYVTPDSTNSNGRPYPYMIYRNMEALKLSISSSLCNLPYFSFHKSDILFISIIVFIW</sequence>
<dbReference type="InterPro" id="IPR023198">
    <property type="entry name" value="PGP-like_dom2"/>
</dbReference>
<protein>
    <submittedName>
        <fullName evidence="1">Phosphonoacetaldehyde hydrolase</fullName>
    </submittedName>
</protein>
<dbReference type="GO" id="GO:0016787">
    <property type="term" value="F:hydrolase activity"/>
    <property type="evidence" value="ECO:0007669"/>
    <property type="project" value="UniProtKB-KW"/>
</dbReference>
<dbReference type="AlphaFoldDB" id="W1WBN3"/>
<feature type="non-terminal residue" evidence="1">
    <location>
        <position position="96"/>
    </location>
</feature>
<dbReference type="EMBL" id="AZMM01019040">
    <property type="protein sequence ID" value="ETJ15573.1"/>
    <property type="molecule type" value="Genomic_DNA"/>
</dbReference>
<dbReference type="Gene3D" id="1.10.150.240">
    <property type="entry name" value="Putative phosphatase, domain 2"/>
    <property type="match status" value="1"/>
</dbReference>
<gene>
    <name evidence="1" type="ORF">Q604_UNBc4C00259G0001</name>
</gene>
<reference evidence="1" key="1">
    <citation type="submission" date="2013-12" db="EMBL/GenBank/DDBJ databases">
        <title>A Varibaculum cambriense genome reconstructed from a premature infant gut community with otherwise low bacterial novelty that shifts toward anaerobic metabolism during the third week of life.</title>
        <authorList>
            <person name="Brown C.T."/>
            <person name="Sharon I."/>
            <person name="Thomas B.C."/>
            <person name="Castelle C.J."/>
            <person name="Morowitz M.J."/>
            <person name="Banfield J.F."/>
        </authorList>
    </citation>
    <scope>NUCLEOTIDE SEQUENCE</scope>
</reference>
<proteinExistence type="predicted"/>